<evidence type="ECO:0000313" key="2">
    <source>
        <dbReference type="EMBL" id="EFQ34519.1"/>
    </source>
</evidence>
<proteinExistence type="predicted"/>
<gene>
    <name evidence="2" type="ORF">GLRG_09663</name>
</gene>
<dbReference type="GeneID" id="24415028"/>
<sequence>MLDATSLAAATHGHSQTPLLGPSKLRSEAVGSRYPSYEFTLMGPPEGYAIHPVRSRQPVSTFASFERA</sequence>
<reference evidence="3" key="1">
    <citation type="journal article" date="2012" name="Nat. Genet.">
        <title>Lifestyle transitions in plant pathogenic Colletotrichum fungi deciphered by genome and transcriptome analyses.</title>
        <authorList>
            <person name="O'Connell R.J."/>
            <person name="Thon M.R."/>
            <person name="Hacquard S."/>
            <person name="Amyotte S.G."/>
            <person name="Kleemann J."/>
            <person name="Torres M.F."/>
            <person name="Damm U."/>
            <person name="Buiate E.A."/>
            <person name="Epstein L."/>
            <person name="Alkan N."/>
            <person name="Altmueller J."/>
            <person name="Alvarado-Balderrama L."/>
            <person name="Bauser C.A."/>
            <person name="Becker C."/>
            <person name="Birren B.W."/>
            <person name="Chen Z."/>
            <person name="Choi J."/>
            <person name="Crouch J.A."/>
            <person name="Duvick J.P."/>
            <person name="Farman M.A."/>
            <person name="Gan P."/>
            <person name="Heiman D."/>
            <person name="Henrissat B."/>
            <person name="Howard R.J."/>
            <person name="Kabbage M."/>
            <person name="Koch C."/>
            <person name="Kracher B."/>
            <person name="Kubo Y."/>
            <person name="Law A.D."/>
            <person name="Lebrun M.-H."/>
            <person name="Lee Y.-H."/>
            <person name="Miyara I."/>
            <person name="Moore N."/>
            <person name="Neumann U."/>
            <person name="Nordstroem K."/>
            <person name="Panaccione D.G."/>
            <person name="Panstruga R."/>
            <person name="Place M."/>
            <person name="Proctor R.H."/>
            <person name="Prusky D."/>
            <person name="Rech G."/>
            <person name="Reinhardt R."/>
            <person name="Rollins J.A."/>
            <person name="Rounsley S."/>
            <person name="Schardl C.L."/>
            <person name="Schwartz D.C."/>
            <person name="Shenoy N."/>
            <person name="Shirasu K."/>
            <person name="Sikhakolli U.R."/>
            <person name="Stueber K."/>
            <person name="Sukno S.A."/>
            <person name="Sweigard J.A."/>
            <person name="Takano Y."/>
            <person name="Takahara H."/>
            <person name="Trail F."/>
            <person name="van der Does H.C."/>
            <person name="Voll L.M."/>
            <person name="Will I."/>
            <person name="Young S."/>
            <person name="Zeng Q."/>
            <person name="Zhang J."/>
            <person name="Zhou S."/>
            <person name="Dickman M.B."/>
            <person name="Schulze-Lefert P."/>
            <person name="Ver Loren van Themaat E."/>
            <person name="Ma L.-J."/>
            <person name="Vaillancourt L.J."/>
        </authorList>
    </citation>
    <scope>NUCLEOTIDE SEQUENCE [LARGE SCALE GENOMIC DNA]</scope>
    <source>
        <strain evidence="3">M1.001 / M2 / FGSC 10212</strain>
    </source>
</reference>
<dbReference type="HOGENOM" id="CLU_2793852_0_0_1"/>
<protein>
    <submittedName>
        <fullName evidence="2">Uncharacterized protein</fullName>
    </submittedName>
</protein>
<keyword evidence="3" id="KW-1185">Reference proteome</keyword>
<dbReference type="EMBL" id="GG697381">
    <property type="protein sequence ID" value="EFQ34519.1"/>
    <property type="molecule type" value="Genomic_DNA"/>
</dbReference>
<name>E3QUI1_COLGM</name>
<dbReference type="RefSeq" id="XP_008098539.1">
    <property type="nucleotide sequence ID" value="XM_008100348.1"/>
</dbReference>
<accession>E3QUI1</accession>
<organism evidence="3">
    <name type="scientific">Colletotrichum graminicola (strain M1.001 / M2 / FGSC 10212)</name>
    <name type="common">Maize anthracnose fungus</name>
    <name type="synonym">Glomerella graminicola</name>
    <dbReference type="NCBI Taxonomy" id="645133"/>
    <lineage>
        <taxon>Eukaryota</taxon>
        <taxon>Fungi</taxon>
        <taxon>Dikarya</taxon>
        <taxon>Ascomycota</taxon>
        <taxon>Pezizomycotina</taxon>
        <taxon>Sordariomycetes</taxon>
        <taxon>Hypocreomycetidae</taxon>
        <taxon>Glomerellales</taxon>
        <taxon>Glomerellaceae</taxon>
        <taxon>Colletotrichum</taxon>
        <taxon>Colletotrichum graminicola species complex</taxon>
    </lineage>
</organism>
<feature type="region of interest" description="Disordered" evidence="1">
    <location>
        <begin position="1"/>
        <end position="26"/>
    </location>
</feature>
<dbReference type="VEuPathDB" id="FungiDB:GLRG_09663"/>
<dbReference type="AlphaFoldDB" id="E3QUI1"/>
<dbReference type="Proteomes" id="UP000008782">
    <property type="component" value="Unassembled WGS sequence"/>
</dbReference>
<evidence type="ECO:0000256" key="1">
    <source>
        <dbReference type="SAM" id="MobiDB-lite"/>
    </source>
</evidence>
<evidence type="ECO:0000313" key="3">
    <source>
        <dbReference type="Proteomes" id="UP000008782"/>
    </source>
</evidence>